<dbReference type="Proteomes" id="UP000694941">
    <property type="component" value="Unplaced"/>
</dbReference>
<keyword evidence="1" id="KW-0812">Transmembrane</keyword>
<dbReference type="Pfam" id="PF02995">
    <property type="entry name" value="DUF229"/>
    <property type="match status" value="1"/>
</dbReference>
<accession>A0ABM1RUD6</accession>
<dbReference type="InterPro" id="IPR017850">
    <property type="entry name" value="Alkaline_phosphatase_core_sf"/>
</dbReference>
<keyword evidence="1" id="KW-0472">Membrane</keyword>
<dbReference type="PANTHER" id="PTHR10974">
    <property type="entry name" value="FI08016P-RELATED"/>
    <property type="match status" value="1"/>
</dbReference>
<dbReference type="PANTHER" id="PTHR10974:SF1">
    <property type="entry name" value="FI08016P-RELATED"/>
    <property type="match status" value="1"/>
</dbReference>
<name>A0ABM1RUD6_LIMPO</name>
<sequence>MKFTNLGLSTLHKVFRGKLVGPVLSLLIVIVTTQIMWQFYIFSVEWHFFKNHYLAYQFTNQEKNNSLTCPIPLPDPFDAAVMTYAEKLNPLSCRQVQPYLTYVDSNGTLMINNTAVKENRLDLSHLQCSFQTFQRKEKDDDKLSYDNEQPLYSHADLPKGKEFVNVTCIYEGNIIYRGYHTYIIRKAPAKHTTGKHLKPNVFIFVIESLSRLNAIRHMPKTYSYLTRTLRSQVLKGLNKVADNSFPNMIPFLTGRRVYTDPPELPGDQSIGPFDDWPFVWKNFSNAGYITALHEDSPEFTLLNYLSKGCLNQPTDFYLRPLWLALQGSPLWKESSQWCFGNVPKLKLLLDWILEFCKKHKKIPYFLFSFFIEVTHNDFNNAQLLDDDVSQFLEMLNRSGLFKNTIVILMGDHGNRYGNVLETEVGRIEERMPFFSIHLPLTLKKQYPHLQKYLKMNSERLTTWIDIHSLLMDVATETYFESELQHVWNTRGYSPWRMLIPNNRTCEEAGIPKQFCICQQFYTVSVDDPISKQVADAFVIELNSMLEPVSVLCAKLWLNRIIQAQVIIPDEHVAQKKGYIHAVKILIEVGPSRALLEAILQRDAWSSEYCTVGDISRLNKYKGQSECVADKKLRKFCYCFSSIVS</sequence>
<dbReference type="Gene3D" id="3.40.720.10">
    <property type="entry name" value="Alkaline Phosphatase, subunit A"/>
    <property type="match status" value="1"/>
</dbReference>
<keyword evidence="2" id="KW-1185">Reference proteome</keyword>
<evidence type="ECO:0000313" key="2">
    <source>
        <dbReference type="Proteomes" id="UP000694941"/>
    </source>
</evidence>
<proteinExistence type="predicted"/>
<feature type="transmembrane region" description="Helical" evidence="1">
    <location>
        <begin position="20"/>
        <end position="40"/>
    </location>
</feature>
<dbReference type="InterPro" id="IPR004245">
    <property type="entry name" value="DUF229"/>
</dbReference>
<reference evidence="3" key="1">
    <citation type="submission" date="2025-08" db="UniProtKB">
        <authorList>
            <consortium name="RefSeq"/>
        </authorList>
    </citation>
    <scope>IDENTIFICATION</scope>
    <source>
        <tissue evidence="3">Muscle</tissue>
    </source>
</reference>
<evidence type="ECO:0000313" key="3">
    <source>
        <dbReference type="RefSeq" id="XP_022234991.1"/>
    </source>
</evidence>
<protein>
    <submittedName>
        <fullName evidence="3">Uncharacterized protein LOC106473914</fullName>
    </submittedName>
</protein>
<evidence type="ECO:0000256" key="1">
    <source>
        <dbReference type="SAM" id="Phobius"/>
    </source>
</evidence>
<dbReference type="SUPFAM" id="SSF53649">
    <property type="entry name" value="Alkaline phosphatase-like"/>
    <property type="match status" value="1"/>
</dbReference>
<keyword evidence="1" id="KW-1133">Transmembrane helix</keyword>
<dbReference type="CDD" id="cd16021">
    <property type="entry name" value="ALP_like"/>
    <property type="match status" value="1"/>
</dbReference>
<organism evidence="2 3">
    <name type="scientific">Limulus polyphemus</name>
    <name type="common">Atlantic horseshoe crab</name>
    <dbReference type="NCBI Taxonomy" id="6850"/>
    <lineage>
        <taxon>Eukaryota</taxon>
        <taxon>Metazoa</taxon>
        <taxon>Ecdysozoa</taxon>
        <taxon>Arthropoda</taxon>
        <taxon>Chelicerata</taxon>
        <taxon>Merostomata</taxon>
        <taxon>Xiphosura</taxon>
        <taxon>Limulidae</taxon>
        <taxon>Limulus</taxon>
    </lineage>
</organism>
<dbReference type="GeneID" id="106473914"/>
<gene>
    <name evidence="3" type="primary">LOC106473914</name>
</gene>
<dbReference type="RefSeq" id="XP_022234991.1">
    <property type="nucleotide sequence ID" value="XM_022379283.1"/>
</dbReference>